<proteinExistence type="inferred from homology"/>
<keyword evidence="5" id="KW-1185">Reference proteome</keyword>
<dbReference type="InterPro" id="IPR000757">
    <property type="entry name" value="Beta-glucanase-like"/>
</dbReference>
<evidence type="ECO:0000256" key="2">
    <source>
        <dbReference type="SAM" id="SignalP"/>
    </source>
</evidence>
<dbReference type="GO" id="GO:0005975">
    <property type="term" value="P:carbohydrate metabolic process"/>
    <property type="evidence" value="ECO:0007669"/>
    <property type="project" value="InterPro"/>
</dbReference>
<dbReference type="PROSITE" id="PS51762">
    <property type="entry name" value="GH16_2"/>
    <property type="match status" value="1"/>
</dbReference>
<evidence type="ECO:0000256" key="1">
    <source>
        <dbReference type="ARBA" id="ARBA00006865"/>
    </source>
</evidence>
<accession>A0A378I1R4</accession>
<keyword evidence="2" id="KW-0732">Signal</keyword>
<reference evidence="4 5" key="1">
    <citation type="submission" date="2018-06" db="EMBL/GenBank/DDBJ databases">
        <authorList>
            <consortium name="Pathogen Informatics"/>
            <person name="Doyle S."/>
        </authorList>
    </citation>
    <scope>NUCLEOTIDE SEQUENCE [LARGE SCALE GENOMIC DNA]</scope>
    <source>
        <strain evidence="4 5">NCTC13315</strain>
    </source>
</reference>
<dbReference type="EMBL" id="UGNV01000001">
    <property type="protein sequence ID" value="STX28892.1"/>
    <property type="molecule type" value="Genomic_DNA"/>
</dbReference>
<evidence type="ECO:0000259" key="3">
    <source>
        <dbReference type="PROSITE" id="PS51762"/>
    </source>
</evidence>
<gene>
    <name evidence="4" type="primary">glcA</name>
    <name evidence="4" type="ORF">NCTC13315_01426</name>
</gene>
<keyword evidence="4" id="KW-0326">Glycosidase</keyword>
<dbReference type="EC" id="3.2.1.39" evidence="4"/>
<dbReference type="PANTHER" id="PTHR10963:SF55">
    <property type="entry name" value="GLYCOSIDE HYDROLASE FAMILY 16 PROTEIN"/>
    <property type="match status" value="1"/>
</dbReference>
<evidence type="ECO:0000313" key="5">
    <source>
        <dbReference type="Proteomes" id="UP000254968"/>
    </source>
</evidence>
<evidence type="ECO:0000313" key="4">
    <source>
        <dbReference type="EMBL" id="STX28892.1"/>
    </source>
</evidence>
<dbReference type="Proteomes" id="UP000254968">
    <property type="component" value="Unassembled WGS sequence"/>
</dbReference>
<dbReference type="RefSeq" id="WP_242604159.1">
    <property type="nucleotide sequence ID" value="NZ_CAAAHO010000001.1"/>
</dbReference>
<sequence>MKKKWILPSILLSQVIIAAPCPFDQAKNCELKTDILKDKSPEGLNYYAPTNYDHRMSGEINVYDAGKVVKKTDGALTLLADIVNPGFWRSGEIMTRANLTSPPYNAPTPSAIWTTKVMTHGYLEVNVRLPYCTASADGRCQNGSNPADYNRGLWPAIWMMPTYDNEWPLNGEIDIMEAYPKDTAFNVTTAALHFNGNDPRCGGNDCRGWGYGLGNRTFPELAYRQPHTWGYEWEKDPQSPNGGYIMTGYIDNTRVWGPLRTDTLPADGPNALRRGFNDPNGGFYLIVNLAVGGPYAGAPNPQLQKASMDVNSIKVYQVGGGKPTEQCIAPVNITSSQTDDMRSVTLKWNQPQNSAPIQLYRVKDWQKRLLWEGSLLTFTDKTLPGQPGKYTYFLSSMCANQESPDVQYDANVAENICNPPGNITTTYSADKKSVTLKWVTPSSGSPATTFEVRDWMKRVLWKGAGLTWTDKTLPGNSGKFTYFLNSVCQNQKSSTMVQKDVLIP</sequence>
<dbReference type="GO" id="GO:0042973">
    <property type="term" value="F:glucan endo-1,3-beta-D-glucosidase activity"/>
    <property type="evidence" value="ECO:0007669"/>
    <property type="project" value="UniProtKB-EC"/>
</dbReference>
<comment type="similarity">
    <text evidence="1">Belongs to the glycosyl hydrolase 16 family.</text>
</comment>
<feature type="signal peptide" evidence="2">
    <location>
        <begin position="1"/>
        <end position="18"/>
    </location>
</feature>
<keyword evidence="4" id="KW-0378">Hydrolase</keyword>
<dbReference type="InterPro" id="IPR013320">
    <property type="entry name" value="ConA-like_dom_sf"/>
</dbReference>
<dbReference type="InterPro" id="IPR050546">
    <property type="entry name" value="Glycosyl_Hydrlase_16"/>
</dbReference>
<feature type="domain" description="GH16" evidence="3">
    <location>
        <begin position="33"/>
        <end position="321"/>
    </location>
</feature>
<dbReference type="SUPFAM" id="SSF49899">
    <property type="entry name" value="Concanavalin A-like lectins/glucanases"/>
    <property type="match status" value="1"/>
</dbReference>
<protein>
    <submittedName>
        <fullName evidence="4">Glucan endo-1,3-beta-glucosidase A1</fullName>
        <ecNumber evidence="4">3.2.1.39</ecNumber>
    </submittedName>
</protein>
<organism evidence="4 5">
    <name type="scientific">Legionella beliardensis</name>
    <dbReference type="NCBI Taxonomy" id="91822"/>
    <lineage>
        <taxon>Bacteria</taxon>
        <taxon>Pseudomonadati</taxon>
        <taxon>Pseudomonadota</taxon>
        <taxon>Gammaproteobacteria</taxon>
        <taxon>Legionellales</taxon>
        <taxon>Legionellaceae</taxon>
        <taxon>Legionella</taxon>
    </lineage>
</organism>
<dbReference type="Gene3D" id="2.60.120.200">
    <property type="match status" value="1"/>
</dbReference>
<name>A0A378I1R4_9GAMM</name>
<feature type="chain" id="PRO_5017011592" evidence="2">
    <location>
        <begin position="19"/>
        <end position="504"/>
    </location>
</feature>
<dbReference type="Pfam" id="PF26113">
    <property type="entry name" value="GH16_XgeA"/>
    <property type="match status" value="1"/>
</dbReference>
<dbReference type="CDD" id="cd08023">
    <property type="entry name" value="GH16_laminarinase_like"/>
    <property type="match status" value="1"/>
</dbReference>
<dbReference type="PANTHER" id="PTHR10963">
    <property type="entry name" value="GLYCOSYL HYDROLASE-RELATED"/>
    <property type="match status" value="1"/>
</dbReference>
<dbReference type="AlphaFoldDB" id="A0A378I1R4"/>